<accession>A0A928V0F9</accession>
<evidence type="ECO:0000256" key="1">
    <source>
        <dbReference type="SAM" id="SignalP"/>
    </source>
</evidence>
<dbReference type="InterPro" id="IPR007541">
    <property type="entry name" value="Uncharacterised_BSP"/>
</dbReference>
<gene>
    <name evidence="2" type="ORF">C4F49_12050</name>
</gene>
<reference evidence="2" key="1">
    <citation type="submission" date="2018-02" db="EMBL/GenBank/DDBJ databases">
        <authorList>
            <person name="Vasarhelyi B.M."/>
            <person name="Deshmukh S."/>
            <person name="Balint B."/>
            <person name="Kukolya J."/>
        </authorList>
    </citation>
    <scope>NUCLEOTIDE SEQUENCE</scope>
    <source>
        <strain evidence="2">KB22</strain>
    </source>
</reference>
<dbReference type="Pfam" id="PF04450">
    <property type="entry name" value="BSP"/>
    <property type="match status" value="1"/>
</dbReference>
<keyword evidence="3" id="KW-1185">Reference proteome</keyword>
<evidence type="ECO:0000313" key="2">
    <source>
        <dbReference type="EMBL" id="MBE8714414.1"/>
    </source>
</evidence>
<dbReference type="Proteomes" id="UP000616201">
    <property type="component" value="Unassembled WGS sequence"/>
</dbReference>
<organism evidence="2 3">
    <name type="scientific">Sphingobacterium hungaricum</name>
    <dbReference type="NCBI Taxonomy" id="2082723"/>
    <lineage>
        <taxon>Bacteria</taxon>
        <taxon>Pseudomonadati</taxon>
        <taxon>Bacteroidota</taxon>
        <taxon>Sphingobacteriia</taxon>
        <taxon>Sphingobacteriales</taxon>
        <taxon>Sphingobacteriaceae</taxon>
        <taxon>Sphingobacterium</taxon>
    </lineage>
</organism>
<proteinExistence type="predicted"/>
<dbReference type="AlphaFoldDB" id="A0A928V0F9"/>
<protein>
    <submittedName>
        <fullName evidence="2">Secretory protein</fullName>
    </submittedName>
</protein>
<name>A0A928V0F9_9SPHI</name>
<comment type="caution">
    <text evidence="2">The sequence shown here is derived from an EMBL/GenBank/DDBJ whole genome shotgun (WGS) entry which is preliminary data.</text>
</comment>
<sequence>MNFSKIKKMVLGLSILFSIGFTQAQDRWSRVENDIKVAVSVDTLKKGKYTLVYIDKAKGFDPTVKQKLIDVFFVNYPLLAKKYNKKAMTKVIFVMDPDYDGIAAAGGGVIRFNPEWFKKNPGDIDIVTHEGMHIVQGYPGGAGPGWITEGIADYVRFVNGIDNAGANWSLPELKPDHHYENAYRITARFFYWIEKNVKKGTMVKLDNAMRTKTYSADFWNNQTGKTIDELWALYVSNPAI</sequence>
<feature type="chain" id="PRO_5037165520" evidence="1">
    <location>
        <begin position="25"/>
        <end position="240"/>
    </location>
</feature>
<evidence type="ECO:0000313" key="3">
    <source>
        <dbReference type="Proteomes" id="UP000616201"/>
    </source>
</evidence>
<dbReference type="PANTHER" id="PTHR33321">
    <property type="match status" value="1"/>
</dbReference>
<feature type="signal peptide" evidence="1">
    <location>
        <begin position="1"/>
        <end position="24"/>
    </location>
</feature>
<dbReference type="PANTHER" id="PTHR33321:SF12">
    <property type="entry name" value="PLANT BASIC SECRETORY PROTEIN (BSP) FAMILY PROTEIN"/>
    <property type="match status" value="1"/>
</dbReference>
<dbReference type="EMBL" id="PRDK01000006">
    <property type="protein sequence ID" value="MBE8714414.1"/>
    <property type="molecule type" value="Genomic_DNA"/>
</dbReference>
<keyword evidence="1" id="KW-0732">Signal</keyword>
<dbReference type="RefSeq" id="WP_196936337.1">
    <property type="nucleotide sequence ID" value="NZ_MU158698.1"/>
</dbReference>